<evidence type="ECO:0000313" key="3">
    <source>
        <dbReference type="EnsemblPlants" id="KRH22264"/>
    </source>
</evidence>
<dbReference type="Proteomes" id="UP000008827">
    <property type="component" value="Chromosome 13"/>
</dbReference>
<keyword evidence="4" id="KW-1185">Reference proteome</keyword>
<evidence type="ECO:0008006" key="5">
    <source>
        <dbReference type="Google" id="ProtNLM"/>
    </source>
</evidence>
<reference evidence="2" key="3">
    <citation type="submission" date="2018-07" db="EMBL/GenBank/DDBJ databases">
        <title>WGS assembly of Glycine max.</title>
        <authorList>
            <person name="Schmutz J."/>
            <person name="Cannon S."/>
            <person name="Schlueter J."/>
            <person name="Ma J."/>
            <person name="Mitros T."/>
            <person name="Nelson W."/>
            <person name="Hyten D."/>
            <person name="Song Q."/>
            <person name="Thelen J."/>
            <person name="Cheng J."/>
            <person name="Xu D."/>
            <person name="Hellsten U."/>
            <person name="May G."/>
            <person name="Yu Y."/>
            <person name="Sakurai T."/>
            <person name="Umezawa T."/>
            <person name="Bhattacharyya M."/>
            <person name="Sandhu D."/>
            <person name="Valliyodan B."/>
            <person name="Lindquist E."/>
            <person name="Peto M."/>
            <person name="Grant D."/>
            <person name="Shu S."/>
            <person name="Goodstein D."/>
            <person name="Barry K."/>
            <person name="Futrell-Griggs M."/>
            <person name="Abernathy B."/>
            <person name="Du J."/>
            <person name="Tian Z."/>
            <person name="Zhu L."/>
            <person name="Gill N."/>
            <person name="Joshi T."/>
            <person name="Libault M."/>
            <person name="Sethuraman A."/>
            <person name="Zhang X."/>
            <person name="Shinozaki K."/>
            <person name="Nguyen H."/>
            <person name="Wing R."/>
            <person name="Cregan P."/>
            <person name="Specht J."/>
            <person name="Grimwood J."/>
            <person name="Rokhsar D."/>
            <person name="Stacey G."/>
            <person name="Shoemaker R."/>
            <person name="Jackson S."/>
        </authorList>
    </citation>
    <scope>NUCLEOTIDE SEQUENCE</scope>
    <source>
        <tissue evidence="2">Callus</tissue>
    </source>
</reference>
<keyword evidence="1" id="KW-0812">Transmembrane</keyword>
<sequence length="95" mass="10286">MGTFDFAEEVARAYDAAARTLRGPKPKQKSLSDLFATTPPSILSSTRVSPLTLKSATAAATLHLSSMTTTLFLIFFCLIVLILLFVTNNLSFADE</sequence>
<dbReference type="SMR" id="A0A0R0H4K1"/>
<proteinExistence type="predicted"/>
<accession>A0A0R0H4K1</accession>
<dbReference type="EMBL" id="CM000846">
    <property type="protein sequence ID" value="KRH22264.1"/>
    <property type="molecule type" value="Genomic_DNA"/>
</dbReference>
<dbReference type="Gene3D" id="3.30.730.10">
    <property type="entry name" value="AP2/ERF domain"/>
    <property type="match status" value="1"/>
</dbReference>
<protein>
    <recommendedName>
        <fullName evidence="5">AP2/ERF domain-containing protein</fullName>
    </recommendedName>
</protein>
<dbReference type="EnsemblPlants" id="KRH22264">
    <property type="protein sequence ID" value="KRH22264"/>
    <property type="gene ID" value="GLYMA_13G289700"/>
</dbReference>
<dbReference type="InParanoid" id="A0A0R0H4K1"/>
<reference evidence="3" key="2">
    <citation type="submission" date="2018-02" db="UniProtKB">
        <authorList>
            <consortium name="EnsemblPlants"/>
        </authorList>
    </citation>
    <scope>IDENTIFICATION</scope>
    <source>
        <strain evidence="3">Williams 82</strain>
    </source>
</reference>
<evidence type="ECO:0000256" key="1">
    <source>
        <dbReference type="SAM" id="Phobius"/>
    </source>
</evidence>
<keyword evidence="1" id="KW-0472">Membrane</keyword>
<organism evidence="2">
    <name type="scientific">Glycine max</name>
    <name type="common">Soybean</name>
    <name type="synonym">Glycine hispida</name>
    <dbReference type="NCBI Taxonomy" id="3847"/>
    <lineage>
        <taxon>Eukaryota</taxon>
        <taxon>Viridiplantae</taxon>
        <taxon>Streptophyta</taxon>
        <taxon>Embryophyta</taxon>
        <taxon>Tracheophyta</taxon>
        <taxon>Spermatophyta</taxon>
        <taxon>Magnoliopsida</taxon>
        <taxon>eudicotyledons</taxon>
        <taxon>Gunneridae</taxon>
        <taxon>Pentapetalae</taxon>
        <taxon>rosids</taxon>
        <taxon>fabids</taxon>
        <taxon>Fabales</taxon>
        <taxon>Fabaceae</taxon>
        <taxon>Papilionoideae</taxon>
        <taxon>50 kb inversion clade</taxon>
        <taxon>NPAAA clade</taxon>
        <taxon>indigoferoid/millettioid clade</taxon>
        <taxon>Phaseoleae</taxon>
        <taxon>Glycine</taxon>
        <taxon>Glycine subgen. Soja</taxon>
    </lineage>
</organism>
<evidence type="ECO:0000313" key="4">
    <source>
        <dbReference type="Proteomes" id="UP000008827"/>
    </source>
</evidence>
<dbReference type="GO" id="GO:0003700">
    <property type="term" value="F:DNA-binding transcription factor activity"/>
    <property type="evidence" value="ECO:0007669"/>
    <property type="project" value="InterPro"/>
</dbReference>
<name>A0A0R0H4K1_SOYBN</name>
<dbReference type="InterPro" id="IPR036955">
    <property type="entry name" value="AP2/ERF_dom_sf"/>
</dbReference>
<keyword evidence="1" id="KW-1133">Transmembrane helix</keyword>
<gene>
    <name evidence="2" type="ORF">GLYMA_13G289700</name>
</gene>
<feature type="transmembrane region" description="Helical" evidence="1">
    <location>
        <begin position="71"/>
        <end position="92"/>
    </location>
</feature>
<dbReference type="AlphaFoldDB" id="A0A0R0H4K1"/>
<dbReference type="Gramene" id="KRH22264">
    <property type="protein sequence ID" value="KRH22264"/>
    <property type="gene ID" value="GLYMA_13G289700"/>
</dbReference>
<reference evidence="2 3" key="1">
    <citation type="journal article" date="2010" name="Nature">
        <title>Genome sequence of the palaeopolyploid soybean.</title>
        <authorList>
            <person name="Schmutz J."/>
            <person name="Cannon S.B."/>
            <person name="Schlueter J."/>
            <person name="Ma J."/>
            <person name="Mitros T."/>
            <person name="Nelson W."/>
            <person name="Hyten D.L."/>
            <person name="Song Q."/>
            <person name="Thelen J.J."/>
            <person name="Cheng J."/>
            <person name="Xu D."/>
            <person name="Hellsten U."/>
            <person name="May G.D."/>
            <person name="Yu Y."/>
            <person name="Sakurai T."/>
            <person name="Umezawa T."/>
            <person name="Bhattacharyya M.K."/>
            <person name="Sandhu D."/>
            <person name="Valliyodan B."/>
            <person name="Lindquist E."/>
            <person name="Peto M."/>
            <person name="Grant D."/>
            <person name="Shu S."/>
            <person name="Goodstein D."/>
            <person name="Barry K."/>
            <person name="Futrell-Griggs M."/>
            <person name="Abernathy B."/>
            <person name="Du J."/>
            <person name="Tian Z."/>
            <person name="Zhu L."/>
            <person name="Gill N."/>
            <person name="Joshi T."/>
            <person name="Libault M."/>
            <person name="Sethuraman A."/>
            <person name="Zhang X.-C."/>
            <person name="Shinozaki K."/>
            <person name="Nguyen H.T."/>
            <person name="Wing R.A."/>
            <person name="Cregan P."/>
            <person name="Specht J."/>
            <person name="Grimwood J."/>
            <person name="Rokhsar D."/>
            <person name="Stacey G."/>
            <person name="Shoemaker R.C."/>
            <person name="Jackson S.A."/>
        </authorList>
    </citation>
    <scope>NUCLEOTIDE SEQUENCE</scope>
    <source>
        <strain evidence="3">cv. Williams 82</strain>
        <tissue evidence="2">Callus</tissue>
    </source>
</reference>
<evidence type="ECO:0000313" key="2">
    <source>
        <dbReference type="EMBL" id="KRH22264.1"/>
    </source>
</evidence>